<evidence type="ECO:0000313" key="2">
    <source>
        <dbReference type="Ensembl" id="ENSSRHP00000092952.1"/>
    </source>
</evidence>
<protein>
    <recommendedName>
        <fullName evidence="1">MCM9 N-terminal domain-containing protein</fullName>
    </recommendedName>
</protein>
<organism evidence="2 3">
    <name type="scientific">Sinocyclocheilus rhinocerous</name>
    <dbReference type="NCBI Taxonomy" id="307959"/>
    <lineage>
        <taxon>Eukaryota</taxon>
        <taxon>Metazoa</taxon>
        <taxon>Chordata</taxon>
        <taxon>Craniata</taxon>
        <taxon>Vertebrata</taxon>
        <taxon>Euteleostomi</taxon>
        <taxon>Actinopterygii</taxon>
        <taxon>Neopterygii</taxon>
        <taxon>Teleostei</taxon>
        <taxon>Ostariophysi</taxon>
        <taxon>Cypriniformes</taxon>
        <taxon>Cyprinidae</taxon>
        <taxon>Cyprininae</taxon>
        <taxon>Sinocyclocheilus</taxon>
    </lineage>
</organism>
<dbReference type="SUPFAM" id="SSF50249">
    <property type="entry name" value="Nucleic acid-binding proteins"/>
    <property type="match status" value="1"/>
</dbReference>
<feature type="domain" description="MCM9 N-terminal" evidence="1">
    <location>
        <begin position="5"/>
        <end position="104"/>
    </location>
</feature>
<name>A0A673MKB4_9TELE</name>
<reference evidence="2" key="2">
    <citation type="submission" date="2025-09" db="UniProtKB">
        <authorList>
            <consortium name="Ensembl"/>
        </authorList>
    </citation>
    <scope>IDENTIFICATION</scope>
</reference>
<dbReference type="AlphaFoldDB" id="A0A673MKB4"/>
<dbReference type="InterPro" id="IPR058768">
    <property type="entry name" value="MCM9_N"/>
</dbReference>
<evidence type="ECO:0000313" key="3">
    <source>
        <dbReference type="Proteomes" id="UP000472270"/>
    </source>
</evidence>
<proteinExistence type="predicted"/>
<dbReference type="InterPro" id="IPR012340">
    <property type="entry name" value="NA-bd_OB-fold"/>
</dbReference>
<dbReference type="Proteomes" id="UP000472270">
    <property type="component" value="Unassembled WGS sequence"/>
</dbReference>
<accession>A0A673MKB4</accession>
<dbReference type="Pfam" id="PF26066">
    <property type="entry name" value="MCM9_N"/>
    <property type="match status" value="1"/>
</dbReference>
<dbReference type="Ensembl" id="ENSSRHT00000095467.1">
    <property type="protein sequence ID" value="ENSSRHP00000092952.1"/>
    <property type="gene ID" value="ENSSRHG00000045837.1"/>
</dbReference>
<evidence type="ECO:0000259" key="1">
    <source>
        <dbReference type="Pfam" id="PF26066"/>
    </source>
</evidence>
<sequence>MLSQDQVSFIGLAFETYVMEHHKNDILQIFQEASEDAHYPVVVNAMTLFEDNMEVGECFNAFPSQVLPVFDNALHRVAQTISQSSSSPQESFKLKHNLHVRISGKHV</sequence>
<reference evidence="2" key="1">
    <citation type="submission" date="2025-08" db="UniProtKB">
        <authorList>
            <consortium name="Ensembl"/>
        </authorList>
    </citation>
    <scope>IDENTIFICATION</scope>
</reference>
<keyword evidence="3" id="KW-1185">Reference proteome</keyword>